<name>A0AC34FJF1_9BILA</name>
<evidence type="ECO:0000313" key="1">
    <source>
        <dbReference type="Proteomes" id="UP000887579"/>
    </source>
</evidence>
<sequence length="102" mass="10702">MMKLTFSYLLFAVIIGHALGQFYGYNPYMYGGNGMYGGGGHHHHHHHSHEDGMYGQGMYGGGMSPYYGRGMGGGMPMGGGQGGIQGALTGAMMGAMMGMGKK</sequence>
<accession>A0AC34FJF1</accession>
<proteinExistence type="predicted"/>
<dbReference type="Proteomes" id="UP000887579">
    <property type="component" value="Unplaced"/>
</dbReference>
<reference evidence="2" key="1">
    <citation type="submission" date="2022-11" db="UniProtKB">
        <authorList>
            <consortium name="WormBaseParasite"/>
        </authorList>
    </citation>
    <scope>IDENTIFICATION</scope>
</reference>
<evidence type="ECO:0000313" key="2">
    <source>
        <dbReference type="WBParaSite" id="ES5_v2.g17426.t1"/>
    </source>
</evidence>
<organism evidence="1 2">
    <name type="scientific">Panagrolaimus sp. ES5</name>
    <dbReference type="NCBI Taxonomy" id="591445"/>
    <lineage>
        <taxon>Eukaryota</taxon>
        <taxon>Metazoa</taxon>
        <taxon>Ecdysozoa</taxon>
        <taxon>Nematoda</taxon>
        <taxon>Chromadorea</taxon>
        <taxon>Rhabditida</taxon>
        <taxon>Tylenchina</taxon>
        <taxon>Panagrolaimomorpha</taxon>
        <taxon>Panagrolaimoidea</taxon>
        <taxon>Panagrolaimidae</taxon>
        <taxon>Panagrolaimus</taxon>
    </lineage>
</organism>
<dbReference type="WBParaSite" id="ES5_v2.g17426.t1">
    <property type="protein sequence ID" value="ES5_v2.g17426.t1"/>
    <property type="gene ID" value="ES5_v2.g17426"/>
</dbReference>
<protein>
    <submittedName>
        <fullName evidence="2">Uncharacterized protein</fullName>
    </submittedName>
</protein>